<evidence type="ECO:0000313" key="12">
    <source>
        <dbReference type="Proteomes" id="UP000238882"/>
    </source>
</evidence>
<organism evidence="11 12">
    <name type="scientific">Polaribacter porphyrae</name>
    <dbReference type="NCBI Taxonomy" id="1137780"/>
    <lineage>
        <taxon>Bacteria</taxon>
        <taxon>Pseudomonadati</taxon>
        <taxon>Bacteroidota</taxon>
        <taxon>Flavobacteriia</taxon>
        <taxon>Flavobacteriales</taxon>
        <taxon>Flavobacteriaceae</taxon>
    </lineage>
</organism>
<dbReference type="RefSeq" id="WP_105016407.1">
    <property type="nucleotide sequence ID" value="NZ_MSCN01000001.1"/>
</dbReference>
<feature type="transmembrane region" description="Helical" evidence="7">
    <location>
        <begin position="780"/>
        <end position="804"/>
    </location>
</feature>
<keyword evidence="7" id="KW-1133">Transmembrane helix</keyword>
<dbReference type="Gene3D" id="2.130.10.10">
    <property type="entry name" value="YVTN repeat-like/Quinoprotein amine dehydrogenase"/>
    <property type="match status" value="3"/>
</dbReference>
<dbReference type="SUPFAM" id="SSF52172">
    <property type="entry name" value="CheY-like"/>
    <property type="match status" value="1"/>
</dbReference>
<name>A0A2S7WR70_9FLAO</name>
<dbReference type="SUPFAM" id="SSF55874">
    <property type="entry name" value="ATPase domain of HSP90 chaperone/DNA topoisomerase II/histidine kinase"/>
    <property type="match status" value="1"/>
</dbReference>
<proteinExistence type="predicted"/>
<evidence type="ECO:0000256" key="3">
    <source>
        <dbReference type="ARBA" id="ARBA00022553"/>
    </source>
</evidence>
<dbReference type="Gene3D" id="3.30.565.10">
    <property type="entry name" value="Histidine kinase-like ATPase, C-terminal domain"/>
    <property type="match status" value="1"/>
</dbReference>
<evidence type="ECO:0000256" key="4">
    <source>
        <dbReference type="ARBA" id="ARBA00023015"/>
    </source>
</evidence>
<feature type="domain" description="Histidine kinase" evidence="9">
    <location>
        <begin position="837"/>
        <end position="1052"/>
    </location>
</feature>
<dbReference type="GO" id="GO:0000155">
    <property type="term" value="F:phosphorelay sensor kinase activity"/>
    <property type="evidence" value="ECO:0007669"/>
    <property type="project" value="InterPro"/>
</dbReference>
<dbReference type="InterPro" id="IPR009057">
    <property type="entry name" value="Homeodomain-like_sf"/>
</dbReference>
<dbReference type="InterPro" id="IPR015943">
    <property type="entry name" value="WD40/YVTN_repeat-like_dom_sf"/>
</dbReference>
<dbReference type="CDD" id="cd17574">
    <property type="entry name" value="REC_OmpR"/>
    <property type="match status" value="1"/>
</dbReference>
<evidence type="ECO:0000313" key="11">
    <source>
        <dbReference type="EMBL" id="PQJ79812.1"/>
    </source>
</evidence>
<reference evidence="11 12" key="1">
    <citation type="submission" date="2016-12" db="EMBL/GenBank/DDBJ databases">
        <title>Trade-off between light-utilization and light-protection in marine flavobacteria.</title>
        <authorList>
            <person name="Kumagai Y."/>
            <person name="Yoshizawa S."/>
            <person name="Kogure K."/>
            <person name="Iwasaki W."/>
        </authorList>
    </citation>
    <scope>NUCLEOTIDE SEQUENCE [LARGE SCALE GENOMIC DNA]</scope>
    <source>
        <strain evidence="11 12">NBRC 108759</strain>
    </source>
</reference>
<dbReference type="Proteomes" id="UP000238882">
    <property type="component" value="Unassembled WGS sequence"/>
</dbReference>
<keyword evidence="3 6" id="KW-0597">Phosphoprotein</keyword>
<feature type="domain" description="Response regulatory" evidence="10">
    <location>
        <begin position="1090"/>
        <end position="1205"/>
    </location>
</feature>
<dbReference type="InterPro" id="IPR003661">
    <property type="entry name" value="HisK_dim/P_dom"/>
</dbReference>
<dbReference type="Gene3D" id="3.40.50.2300">
    <property type="match status" value="1"/>
</dbReference>
<dbReference type="Pfam" id="PF02518">
    <property type="entry name" value="HATPase_c"/>
    <property type="match status" value="1"/>
</dbReference>
<gene>
    <name evidence="11" type="ORF">BTO18_11780</name>
</gene>
<evidence type="ECO:0000259" key="9">
    <source>
        <dbReference type="PROSITE" id="PS50109"/>
    </source>
</evidence>
<dbReference type="Pfam" id="PF12833">
    <property type="entry name" value="HTH_18"/>
    <property type="match status" value="1"/>
</dbReference>
<dbReference type="EC" id="2.7.13.3" evidence="2"/>
<evidence type="ECO:0000259" key="8">
    <source>
        <dbReference type="PROSITE" id="PS01124"/>
    </source>
</evidence>
<dbReference type="Pfam" id="PF00512">
    <property type="entry name" value="HisKA"/>
    <property type="match status" value="1"/>
</dbReference>
<evidence type="ECO:0000256" key="5">
    <source>
        <dbReference type="ARBA" id="ARBA00023163"/>
    </source>
</evidence>
<dbReference type="InterPro" id="IPR011006">
    <property type="entry name" value="CheY-like_superfamily"/>
</dbReference>
<comment type="caution">
    <text evidence="11">The sequence shown here is derived from an EMBL/GenBank/DDBJ whole genome shotgun (WGS) entry which is preliminary data.</text>
</comment>
<dbReference type="PANTHER" id="PTHR43547:SF2">
    <property type="entry name" value="HYBRID SIGNAL TRANSDUCTION HISTIDINE KINASE C"/>
    <property type="match status" value="1"/>
</dbReference>
<evidence type="ECO:0000256" key="7">
    <source>
        <dbReference type="SAM" id="Phobius"/>
    </source>
</evidence>
<dbReference type="OrthoDB" id="358279at2"/>
<dbReference type="SMART" id="SM00388">
    <property type="entry name" value="HisKA"/>
    <property type="match status" value="1"/>
</dbReference>
<keyword evidence="7" id="KW-0812">Transmembrane</keyword>
<accession>A0A2S7WR70</accession>
<keyword evidence="4" id="KW-0805">Transcription regulation</keyword>
<sequence length="1342" mass="156754">MFKFFNILIENILINFKNLFYIFFLTTLTNYGQELYFNSLNINNQLTKSDVSCLIRDSDGFLWIGTDDGLNRYDGNNVTKFYTEYNVENSLSGNRITYLFEDNKNRIWIGTEGNGLNYFSKEEQMFYRVKTPSNYKSITSIYQENSNNIIIGTRKGLLKIKDIENKITSEVLQGPLNGISIEKIVFSNNILYVATSSGVWKKKENTYEYIKSLGSYNFEDLIVDKHGRLWALYEFKIKIASPMGGDYVVRNFNTKQDFKFKTINVSKNKDIWIGTLNRGLLQVDYKNLDVKKQYKNTEEKPRNLFNSGITFIHCDSKNTLWIANRFGLSYSNLNKKNINAIELNNIKNSKQLPIIRNMINVGDYIYFIIQDENAYRYNLKTQVTEYIDLGKNITPYTLKEIKNTVYISTDKGLYILHDKEKNSFSKKNFKTERNNYLDKNASVIAEDIYGNTYYGNYNGLIIEKENIFNWANDIYPQLDVLKGKRLFTLLFDKSLNCLWIGTISYGLFKMNLDSEGRFISIEEYNSEFNNNYKIPNNNIWGILKGSEGELWVTTDLGLLYLPKDKKEFRVIDNESLRNKKNMGVIQDLDGSLWLTSSTSLINYNYKKNEDRIYTYNDGLNSSFLTKALFIKDSLLYIGTFKGINTLNYKFPITKEKKYQVNFTDFQIYNTSISPNQNFLGSIPLRKSINKAKKISLSHKQNNFLIEFTSNNFTNSTTDKYRYKLEGYDSSWNYTDYSYKYANYSNLDAGDYILKVQLLDANGNWNSSTKEISFEISPAPWLAWYAYMFYFIAICSLLYIILFFWSKKQKLKNELNLNKLIIEKEKDINELKLIFFTDVAHEFKTPLSLIIGPLQDINYKDITLDNFKFNYNIILRNTQRLMHLVNQLLDFRKLNANKNILNVSEGNLTKFVSEIYENFMWQAKNSNIEFNFVSSNSKDCFFDKDIIEKVVYNLLSNAFRYTPKNGKIEIEVKIIWKQNERYANIIVKDSGVGISDINKKEIFKRYFHGKDRHSSGVGLHLSYNLIKAHRGEIIAADSSLGGTEFIILIPVEREKYTDIEFHGKKRIEIHKIKNYENIEVKQIQKPNNDELILIVEDDYDLRTYIRTNLQKEYKIIEAKNGKVGLEIAKNEKPNLIISDVMMPEMDGVTMCKQLRENTSTSHIPTLLLTAKTDDEFRNQGLEAGAWDYIPKPFKIKELIQKIENILETQQKFKQYLFKEINILPNTQEYTSFDQKLILKLKNLIEENFTNNNFTTEELSKSVGLSRMQLHRKLKSLTGKTTKSFINSIKINYVVHMMDNGCDRIQEAMDAVGFTSYSHFNKLFKELKGTTPLEYMGRTSSKTS</sequence>
<protein>
    <recommendedName>
        <fullName evidence="2">histidine kinase</fullName>
        <ecNumber evidence="2">2.7.13.3</ecNumber>
    </recommendedName>
</protein>
<dbReference type="PRINTS" id="PR00344">
    <property type="entry name" value="BCTRLSENSOR"/>
</dbReference>
<dbReference type="InterPro" id="IPR013783">
    <property type="entry name" value="Ig-like_fold"/>
</dbReference>
<keyword evidence="5" id="KW-0804">Transcription</keyword>
<dbReference type="GO" id="GO:0043565">
    <property type="term" value="F:sequence-specific DNA binding"/>
    <property type="evidence" value="ECO:0007669"/>
    <property type="project" value="InterPro"/>
</dbReference>
<dbReference type="InterPro" id="IPR005467">
    <property type="entry name" value="His_kinase_dom"/>
</dbReference>
<dbReference type="PROSITE" id="PS50109">
    <property type="entry name" value="HIS_KIN"/>
    <property type="match status" value="1"/>
</dbReference>
<dbReference type="SMART" id="SM00387">
    <property type="entry name" value="HATPase_c"/>
    <property type="match status" value="1"/>
</dbReference>
<dbReference type="SUPFAM" id="SSF63829">
    <property type="entry name" value="Calcium-dependent phosphotriesterase"/>
    <property type="match status" value="2"/>
</dbReference>
<dbReference type="EMBL" id="MSCN01000001">
    <property type="protein sequence ID" value="PQJ79812.1"/>
    <property type="molecule type" value="Genomic_DNA"/>
</dbReference>
<dbReference type="InterPro" id="IPR036890">
    <property type="entry name" value="HATPase_C_sf"/>
</dbReference>
<dbReference type="Gene3D" id="1.10.10.60">
    <property type="entry name" value="Homeodomain-like"/>
    <property type="match status" value="1"/>
</dbReference>
<feature type="domain" description="HTH araC/xylS-type" evidence="8">
    <location>
        <begin position="1237"/>
        <end position="1336"/>
    </location>
</feature>
<dbReference type="Pfam" id="PF00072">
    <property type="entry name" value="Response_reg"/>
    <property type="match status" value="1"/>
</dbReference>
<dbReference type="InterPro" id="IPR011123">
    <property type="entry name" value="Y_Y_Y"/>
</dbReference>
<dbReference type="SUPFAM" id="SSF46689">
    <property type="entry name" value="Homeodomain-like"/>
    <property type="match status" value="1"/>
</dbReference>
<dbReference type="InterPro" id="IPR004358">
    <property type="entry name" value="Sig_transdc_His_kin-like_C"/>
</dbReference>
<dbReference type="InterPro" id="IPR011110">
    <property type="entry name" value="Reg_prop"/>
</dbReference>
<dbReference type="CDD" id="cd00082">
    <property type="entry name" value="HisKA"/>
    <property type="match status" value="1"/>
</dbReference>
<evidence type="ECO:0000256" key="6">
    <source>
        <dbReference type="PROSITE-ProRule" id="PRU00169"/>
    </source>
</evidence>
<keyword evidence="12" id="KW-1185">Reference proteome</keyword>
<dbReference type="Gene3D" id="2.60.40.10">
    <property type="entry name" value="Immunoglobulins"/>
    <property type="match status" value="1"/>
</dbReference>
<comment type="catalytic activity">
    <reaction evidence="1">
        <text>ATP + protein L-histidine = ADP + protein N-phospho-L-histidine.</text>
        <dbReference type="EC" id="2.7.13.3"/>
    </reaction>
</comment>
<dbReference type="InterPro" id="IPR003594">
    <property type="entry name" value="HATPase_dom"/>
</dbReference>
<dbReference type="InterPro" id="IPR018060">
    <property type="entry name" value="HTH_AraC"/>
</dbReference>
<evidence type="ECO:0000256" key="1">
    <source>
        <dbReference type="ARBA" id="ARBA00000085"/>
    </source>
</evidence>
<dbReference type="PROSITE" id="PS01124">
    <property type="entry name" value="HTH_ARAC_FAMILY_2"/>
    <property type="match status" value="1"/>
</dbReference>
<dbReference type="SUPFAM" id="SSF47384">
    <property type="entry name" value="Homodimeric domain of signal transducing histidine kinase"/>
    <property type="match status" value="1"/>
</dbReference>
<evidence type="ECO:0000256" key="2">
    <source>
        <dbReference type="ARBA" id="ARBA00012438"/>
    </source>
</evidence>
<dbReference type="Pfam" id="PF07495">
    <property type="entry name" value="Y_Y_Y"/>
    <property type="match status" value="1"/>
</dbReference>
<dbReference type="GO" id="GO:0003700">
    <property type="term" value="F:DNA-binding transcription factor activity"/>
    <property type="evidence" value="ECO:0007669"/>
    <property type="project" value="InterPro"/>
</dbReference>
<evidence type="ECO:0000259" key="10">
    <source>
        <dbReference type="PROSITE" id="PS50110"/>
    </source>
</evidence>
<dbReference type="Pfam" id="PF07494">
    <property type="entry name" value="Reg_prop"/>
    <property type="match status" value="2"/>
</dbReference>
<dbReference type="SMART" id="SM00342">
    <property type="entry name" value="HTH_ARAC"/>
    <property type="match status" value="1"/>
</dbReference>
<feature type="modified residue" description="4-aspartylphosphate" evidence="6">
    <location>
        <position position="1138"/>
    </location>
</feature>
<dbReference type="PANTHER" id="PTHR43547">
    <property type="entry name" value="TWO-COMPONENT HISTIDINE KINASE"/>
    <property type="match status" value="1"/>
</dbReference>
<keyword evidence="7" id="KW-0472">Membrane</keyword>
<dbReference type="PROSITE" id="PS50110">
    <property type="entry name" value="RESPONSE_REGULATORY"/>
    <property type="match status" value="1"/>
</dbReference>
<dbReference type="Gene3D" id="1.10.287.130">
    <property type="match status" value="1"/>
</dbReference>
<dbReference type="SMART" id="SM00448">
    <property type="entry name" value="REC"/>
    <property type="match status" value="1"/>
</dbReference>
<dbReference type="InterPro" id="IPR001789">
    <property type="entry name" value="Sig_transdc_resp-reg_receiver"/>
</dbReference>
<dbReference type="SUPFAM" id="SSF101898">
    <property type="entry name" value="NHL repeat"/>
    <property type="match status" value="1"/>
</dbReference>
<dbReference type="InterPro" id="IPR036097">
    <property type="entry name" value="HisK_dim/P_sf"/>
</dbReference>